<accession>A0A9P4HKT0</accession>
<evidence type="ECO:0000259" key="1">
    <source>
        <dbReference type="Pfam" id="PF07883"/>
    </source>
</evidence>
<reference evidence="2" key="1">
    <citation type="journal article" date="2020" name="Stud. Mycol.">
        <title>101 Dothideomycetes genomes: a test case for predicting lifestyles and emergence of pathogens.</title>
        <authorList>
            <person name="Haridas S."/>
            <person name="Albert R."/>
            <person name="Binder M."/>
            <person name="Bloem J."/>
            <person name="Labutti K."/>
            <person name="Salamov A."/>
            <person name="Andreopoulos B."/>
            <person name="Baker S."/>
            <person name="Barry K."/>
            <person name="Bills G."/>
            <person name="Bluhm B."/>
            <person name="Cannon C."/>
            <person name="Castanera R."/>
            <person name="Culley D."/>
            <person name="Daum C."/>
            <person name="Ezra D."/>
            <person name="Gonzalez J."/>
            <person name="Henrissat B."/>
            <person name="Kuo A."/>
            <person name="Liang C."/>
            <person name="Lipzen A."/>
            <person name="Lutzoni F."/>
            <person name="Magnuson J."/>
            <person name="Mondo S."/>
            <person name="Nolan M."/>
            <person name="Ohm R."/>
            <person name="Pangilinan J."/>
            <person name="Park H.-J."/>
            <person name="Ramirez L."/>
            <person name="Alfaro M."/>
            <person name="Sun H."/>
            <person name="Tritt A."/>
            <person name="Yoshinaga Y."/>
            <person name="Zwiers L.-H."/>
            <person name="Turgeon B."/>
            <person name="Goodwin S."/>
            <person name="Spatafora J."/>
            <person name="Crous P."/>
            <person name="Grigoriev I."/>
        </authorList>
    </citation>
    <scope>NUCLEOTIDE SEQUENCE</scope>
    <source>
        <strain evidence="2">CBS 110217</strain>
    </source>
</reference>
<protein>
    <recommendedName>
        <fullName evidence="1">Cupin type-2 domain-containing protein</fullName>
    </recommendedName>
</protein>
<dbReference type="Pfam" id="PF07883">
    <property type="entry name" value="Cupin_2"/>
    <property type="match status" value="1"/>
</dbReference>
<feature type="domain" description="Cupin type-2" evidence="1">
    <location>
        <begin position="70"/>
        <end position="118"/>
    </location>
</feature>
<sequence>MSGPQIVKSLLMGEVHFSSSFHQQLSLANDTYRCKQGVTLNLLRDDSLPRDHLDHWQAEAICSGDGPPLSVPLHWHKKHSERMTVYEGRVEATVDGVKRIVSAGETIYIPAYAIHGFEGFKGERTVVRERADPAGDYKAAFFNDLLSQGWPAPFWHTMRAFYDGDGYPPMGLYFKFFDVAFITIVGGIAKFIAPVKPKLE</sequence>
<dbReference type="SUPFAM" id="SSF51182">
    <property type="entry name" value="RmlC-like cupins"/>
    <property type="match status" value="1"/>
</dbReference>
<gene>
    <name evidence="2" type="ORF">EK21DRAFT_107634</name>
</gene>
<dbReference type="InterPro" id="IPR013096">
    <property type="entry name" value="Cupin_2"/>
</dbReference>
<organism evidence="2 3">
    <name type="scientific">Setomelanomma holmii</name>
    <dbReference type="NCBI Taxonomy" id="210430"/>
    <lineage>
        <taxon>Eukaryota</taxon>
        <taxon>Fungi</taxon>
        <taxon>Dikarya</taxon>
        <taxon>Ascomycota</taxon>
        <taxon>Pezizomycotina</taxon>
        <taxon>Dothideomycetes</taxon>
        <taxon>Pleosporomycetidae</taxon>
        <taxon>Pleosporales</taxon>
        <taxon>Pleosporineae</taxon>
        <taxon>Phaeosphaeriaceae</taxon>
        <taxon>Setomelanomma</taxon>
    </lineage>
</organism>
<proteinExistence type="predicted"/>
<evidence type="ECO:0000313" key="2">
    <source>
        <dbReference type="EMBL" id="KAF2035002.1"/>
    </source>
</evidence>
<dbReference type="InterPro" id="IPR011051">
    <property type="entry name" value="RmlC_Cupin_sf"/>
</dbReference>
<dbReference type="Proteomes" id="UP000799777">
    <property type="component" value="Unassembled WGS sequence"/>
</dbReference>
<dbReference type="AlphaFoldDB" id="A0A9P4HKT0"/>
<evidence type="ECO:0000313" key="3">
    <source>
        <dbReference type="Proteomes" id="UP000799777"/>
    </source>
</evidence>
<dbReference type="OrthoDB" id="3754728at2759"/>
<name>A0A9P4HKT0_9PLEO</name>
<keyword evidence="3" id="KW-1185">Reference proteome</keyword>
<dbReference type="EMBL" id="ML978159">
    <property type="protein sequence ID" value="KAF2035002.1"/>
    <property type="molecule type" value="Genomic_DNA"/>
</dbReference>
<dbReference type="InterPro" id="IPR014710">
    <property type="entry name" value="RmlC-like_jellyroll"/>
</dbReference>
<comment type="caution">
    <text evidence="2">The sequence shown here is derived from an EMBL/GenBank/DDBJ whole genome shotgun (WGS) entry which is preliminary data.</text>
</comment>
<dbReference type="Gene3D" id="2.60.120.10">
    <property type="entry name" value="Jelly Rolls"/>
    <property type="match status" value="1"/>
</dbReference>